<comment type="subcellular location">
    <subcellularLocation>
        <location evidence="2">Chromosome</location>
    </subcellularLocation>
    <subcellularLocation>
        <location evidence="1">Nucleus</location>
    </subcellularLocation>
</comment>
<dbReference type="AlphaFoldDB" id="A0A3Q4H1U6"/>
<dbReference type="Proteomes" id="UP000261580">
    <property type="component" value="Unassembled WGS sequence"/>
</dbReference>
<dbReference type="CDD" id="cd22920">
    <property type="entry name" value="HFD_CENP-T"/>
    <property type="match status" value="1"/>
</dbReference>
<dbReference type="PANTHER" id="PTHR46904:SF1">
    <property type="entry name" value="CENTROMERE PROTEIN T"/>
    <property type="match status" value="1"/>
</dbReference>
<dbReference type="GO" id="GO:0000776">
    <property type="term" value="C:kinetochore"/>
    <property type="evidence" value="ECO:0007669"/>
    <property type="project" value="InterPro"/>
</dbReference>
<reference evidence="8" key="1">
    <citation type="submission" date="2025-08" db="UniProtKB">
        <authorList>
            <consortium name="Ensembl"/>
        </authorList>
    </citation>
    <scope>IDENTIFICATION</scope>
</reference>
<dbReference type="GO" id="GO:0046982">
    <property type="term" value="F:protein heterodimerization activity"/>
    <property type="evidence" value="ECO:0007669"/>
    <property type="project" value="InterPro"/>
</dbReference>
<evidence type="ECO:0000256" key="2">
    <source>
        <dbReference type="ARBA" id="ARBA00004286"/>
    </source>
</evidence>
<keyword evidence="4" id="KW-0158">Chromosome</keyword>
<feature type="compositionally biased region" description="Acidic residues" evidence="6">
    <location>
        <begin position="198"/>
        <end position="213"/>
    </location>
</feature>
<feature type="compositionally biased region" description="Polar residues" evidence="6">
    <location>
        <begin position="176"/>
        <end position="186"/>
    </location>
</feature>
<dbReference type="Bgee" id="ENSNBRG00000010666">
    <property type="expression patterns" value="Expressed in testis and 1 other cell type or tissue"/>
</dbReference>
<accession>A0A3Q4H1U6</accession>
<comment type="similarity">
    <text evidence="3">Belongs to the CENP-T/CNN1 family.</text>
</comment>
<dbReference type="InterPro" id="IPR035425">
    <property type="entry name" value="CENP-T/H4_C"/>
</dbReference>
<feature type="domain" description="CENP-T/Histone H4 histone fold" evidence="7">
    <location>
        <begin position="336"/>
        <end position="391"/>
    </location>
</feature>
<dbReference type="PANTHER" id="PTHR46904">
    <property type="entry name" value="CENTROMERE PROTEIN T"/>
    <property type="match status" value="1"/>
</dbReference>
<dbReference type="GeneTree" id="ENSGT00390000003044"/>
<keyword evidence="9" id="KW-1185">Reference proteome</keyword>
<evidence type="ECO:0000259" key="7">
    <source>
        <dbReference type="Pfam" id="PF15511"/>
    </source>
</evidence>
<evidence type="ECO:0000313" key="9">
    <source>
        <dbReference type="Proteomes" id="UP000261580"/>
    </source>
</evidence>
<feature type="compositionally biased region" description="Acidic residues" evidence="6">
    <location>
        <begin position="144"/>
        <end position="175"/>
    </location>
</feature>
<dbReference type="InterPro" id="IPR009072">
    <property type="entry name" value="Histone-fold"/>
</dbReference>
<feature type="region of interest" description="Disordered" evidence="6">
    <location>
        <begin position="144"/>
        <end position="291"/>
    </location>
</feature>
<dbReference type="Pfam" id="PF15511">
    <property type="entry name" value="CENP-T_C"/>
    <property type="match status" value="1"/>
</dbReference>
<evidence type="ECO:0000256" key="3">
    <source>
        <dbReference type="ARBA" id="ARBA00010137"/>
    </source>
</evidence>
<dbReference type="SUPFAM" id="SSF47113">
    <property type="entry name" value="Histone-fold"/>
    <property type="match status" value="1"/>
</dbReference>
<evidence type="ECO:0000256" key="5">
    <source>
        <dbReference type="ARBA" id="ARBA00023242"/>
    </source>
</evidence>
<sequence length="408" mass="44885">MKRIVGYLHLLFTSTLHFPPSCHPGMSSFGPVEQGLGESTHSEGFTLGLSKLSEPDITADIVNCNTALYAQADAMTSNFSIIATQDKPRVMKEARRTVYSKPEDVLAKSDGDEDVVKSRTGVSDDAAQFEEVEDRAEVALNSELEEGVEAGSQAEEEAEADSKTEEEEEDEEDVVDSNTDGGTADSQIEKGDDAGSQSEDENVAEDQTEEEEEDKRGVEESQTGSQSEEGAEASTQSEEEDFVPDSQTEKDEEDGGTEYHTDEVVAALPEEDVSGQSERNEHVTKSENENDFEIFSGENEEEASAQLKHDSEHISRRAYCSEGGLIVPVTEAAEDFPNATFDLETYAAHAKRKTIEVEDVELLLKRQGYVNDKVPVEVLIEKYLRMDQRRLLIPIATSGNVVIPAKRR</sequence>
<dbReference type="OMA" id="DCELINS"/>
<feature type="compositionally biased region" description="Basic and acidic residues" evidence="6">
    <location>
        <begin position="278"/>
        <end position="288"/>
    </location>
</feature>
<organism evidence="8 9">
    <name type="scientific">Neolamprologus brichardi</name>
    <name type="common">Fairy cichlid</name>
    <name type="synonym">Lamprologus brichardi</name>
    <dbReference type="NCBI Taxonomy" id="32507"/>
    <lineage>
        <taxon>Eukaryota</taxon>
        <taxon>Metazoa</taxon>
        <taxon>Chordata</taxon>
        <taxon>Craniata</taxon>
        <taxon>Vertebrata</taxon>
        <taxon>Euteleostomi</taxon>
        <taxon>Actinopterygii</taxon>
        <taxon>Neopterygii</taxon>
        <taxon>Teleostei</taxon>
        <taxon>Neoteleostei</taxon>
        <taxon>Acanthomorphata</taxon>
        <taxon>Ovalentaria</taxon>
        <taxon>Cichlomorphae</taxon>
        <taxon>Cichliformes</taxon>
        <taxon>Cichlidae</taxon>
        <taxon>African cichlids</taxon>
        <taxon>Pseudocrenilabrinae</taxon>
        <taxon>Lamprologini</taxon>
        <taxon>Neolamprologus</taxon>
    </lineage>
</organism>
<evidence type="ECO:0000256" key="6">
    <source>
        <dbReference type="SAM" id="MobiDB-lite"/>
    </source>
</evidence>
<evidence type="ECO:0000256" key="1">
    <source>
        <dbReference type="ARBA" id="ARBA00004123"/>
    </source>
</evidence>
<dbReference type="GO" id="GO:0003677">
    <property type="term" value="F:DNA binding"/>
    <property type="evidence" value="ECO:0007669"/>
    <property type="project" value="InterPro"/>
</dbReference>
<dbReference type="Ensembl" id="ENSNBRT00000014165.1">
    <property type="protein sequence ID" value="ENSNBRP00000013788.1"/>
    <property type="gene ID" value="ENSNBRG00000010666.1"/>
</dbReference>
<dbReference type="Gene3D" id="1.10.20.10">
    <property type="entry name" value="Histone, subunit A"/>
    <property type="match status" value="1"/>
</dbReference>
<protein>
    <recommendedName>
        <fullName evidence="7">CENP-T/Histone H4 histone fold domain-containing protein</fullName>
    </recommendedName>
</protein>
<dbReference type="GO" id="GO:0007059">
    <property type="term" value="P:chromosome segregation"/>
    <property type="evidence" value="ECO:0007669"/>
    <property type="project" value="TreeGrafter"/>
</dbReference>
<dbReference type="GO" id="GO:0005634">
    <property type="term" value="C:nucleus"/>
    <property type="evidence" value="ECO:0007669"/>
    <property type="project" value="UniProtKB-SubCell"/>
</dbReference>
<dbReference type="InterPro" id="IPR028255">
    <property type="entry name" value="CENP-T"/>
</dbReference>
<evidence type="ECO:0000256" key="4">
    <source>
        <dbReference type="ARBA" id="ARBA00022454"/>
    </source>
</evidence>
<dbReference type="GO" id="GO:0051382">
    <property type="term" value="P:kinetochore assembly"/>
    <property type="evidence" value="ECO:0007669"/>
    <property type="project" value="InterPro"/>
</dbReference>
<evidence type="ECO:0000313" key="8">
    <source>
        <dbReference type="Ensembl" id="ENSNBRP00000013788.1"/>
    </source>
</evidence>
<proteinExistence type="inferred from homology"/>
<dbReference type="GO" id="GO:0000278">
    <property type="term" value="P:mitotic cell cycle"/>
    <property type="evidence" value="ECO:0007669"/>
    <property type="project" value="TreeGrafter"/>
</dbReference>
<dbReference type="STRING" id="32507.ENSNBRP00000013788"/>
<reference evidence="8" key="2">
    <citation type="submission" date="2025-09" db="UniProtKB">
        <authorList>
            <consortium name="Ensembl"/>
        </authorList>
    </citation>
    <scope>IDENTIFICATION</scope>
</reference>
<keyword evidence="5" id="KW-0539">Nucleus</keyword>
<name>A0A3Q4H1U6_NEOBR</name>